<comment type="caution">
    <text evidence="3">The sequence shown here is derived from an EMBL/GenBank/DDBJ whole genome shotgun (WGS) entry which is preliminary data.</text>
</comment>
<dbReference type="PANTHER" id="PTHR43364:SF4">
    <property type="entry name" value="NAD(P)-LINKED OXIDOREDUCTASE SUPERFAMILY PROTEIN"/>
    <property type="match status" value="1"/>
</dbReference>
<dbReference type="Proteomes" id="UP000660021">
    <property type="component" value="Unassembled WGS sequence"/>
</dbReference>
<keyword evidence="4" id="KW-1185">Reference proteome</keyword>
<dbReference type="Gene3D" id="3.20.20.100">
    <property type="entry name" value="NADP-dependent oxidoreductase domain"/>
    <property type="match status" value="1"/>
</dbReference>
<dbReference type="SUPFAM" id="SSF51430">
    <property type="entry name" value="NAD(P)-linked oxidoreductase"/>
    <property type="match status" value="1"/>
</dbReference>
<name>A0ABR7HTX3_9FIRM</name>
<reference evidence="3 4" key="1">
    <citation type="submission" date="2020-08" db="EMBL/GenBank/DDBJ databases">
        <title>Genome public.</title>
        <authorList>
            <person name="Liu C."/>
            <person name="Sun Q."/>
        </authorList>
    </citation>
    <scope>NUCLEOTIDE SEQUENCE [LARGE SCALE GENOMIC DNA]</scope>
    <source>
        <strain evidence="3 4">New-38</strain>
    </source>
</reference>
<dbReference type="InterPro" id="IPR036812">
    <property type="entry name" value="NAD(P)_OxRdtase_dom_sf"/>
</dbReference>
<keyword evidence="1" id="KW-0560">Oxidoreductase</keyword>
<feature type="domain" description="NADP-dependent oxidoreductase" evidence="2">
    <location>
        <begin position="15"/>
        <end position="311"/>
    </location>
</feature>
<dbReference type="RefSeq" id="WP_101693226.1">
    <property type="nucleotide sequence ID" value="NZ_JACOPR010000005.1"/>
</dbReference>
<dbReference type="PANTHER" id="PTHR43364">
    <property type="entry name" value="NADH-SPECIFIC METHYLGLYOXAL REDUCTASE-RELATED"/>
    <property type="match status" value="1"/>
</dbReference>
<gene>
    <name evidence="3" type="ORF">H8S34_09060</name>
</gene>
<dbReference type="InterPro" id="IPR020471">
    <property type="entry name" value="AKR"/>
</dbReference>
<dbReference type="PRINTS" id="PR00069">
    <property type="entry name" value="ALDKETRDTASE"/>
</dbReference>
<accession>A0ABR7HTX3</accession>
<evidence type="ECO:0000256" key="1">
    <source>
        <dbReference type="ARBA" id="ARBA00023002"/>
    </source>
</evidence>
<sequence length="323" mass="36327">MKRVELGHSGIEVTELGYGCMMFGPKLEQEEAFAQLDAYLERGGNLLDTANIYGRRKIDGTGRAGRSEEIIGAWLKERGCRDQVVLASKVGFAYPGISYGTSARQIREECEKSLQRLQTDYLDLYYLHTDDENTPLEETLSAMDTLVREGKVRAIGASNFSAWRLERARQICQANHWTQICCIQQRYSYLRPKQDAVFPGQKYVVEDLREYIRDTGITLLAYCPLLKGAYVNPEKPFMAQYVGADAQARLAALDRVARETGYSKVQIVYYWLMHQDPAAIPLVTTTNMAQFEEAMGTLKIQLSKEQLDFLSAAEEGSVAGAAK</sequence>
<dbReference type="InterPro" id="IPR023210">
    <property type="entry name" value="NADP_OxRdtase_dom"/>
</dbReference>
<evidence type="ECO:0000313" key="4">
    <source>
        <dbReference type="Proteomes" id="UP000660021"/>
    </source>
</evidence>
<dbReference type="EMBL" id="JACOPR010000005">
    <property type="protein sequence ID" value="MBC5730975.1"/>
    <property type="molecule type" value="Genomic_DNA"/>
</dbReference>
<proteinExistence type="predicted"/>
<organism evidence="3 4">
    <name type="scientific">Pseudoflavonifractor hominis</name>
    <dbReference type="NCBI Taxonomy" id="2763059"/>
    <lineage>
        <taxon>Bacteria</taxon>
        <taxon>Bacillati</taxon>
        <taxon>Bacillota</taxon>
        <taxon>Clostridia</taxon>
        <taxon>Eubacteriales</taxon>
        <taxon>Oscillospiraceae</taxon>
        <taxon>Pseudoflavonifractor</taxon>
    </lineage>
</organism>
<evidence type="ECO:0000313" key="3">
    <source>
        <dbReference type="EMBL" id="MBC5730975.1"/>
    </source>
</evidence>
<dbReference type="InterPro" id="IPR050523">
    <property type="entry name" value="AKR_Detox_Biosynth"/>
</dbReference>
<dbReference type="Pfam" id="PF00248">
    <property type="entry name" value="Aldo_ket_red"/>
    <property type="match status" value="1"/>
</dbReference>
<protein>
    <submittedName>
        <fullName evidence="3">Aldo/keto reductase</fullName>
    </submittedName>
</protein>
<evidence type="ECO:0000259" key="2">
    <source>
        <dbReference type="Pfam" id="PF00248"/>
    </source>
</evidence>